<dbReference type="Proteomes" id="UP000005627">
    <property type="component" value="Chromosome 6"/>
</dbReference>
<dbReference type="FunCoup" id="G8ZWH3">
    <property type="interactions" value="62"/>
</dbReference>
<gene>
    <name evidence="1" type="primary">TDEL0F01560</name>
    <name evidence="1" type="ORF">TDEL_0F01560</name>
</gene>
<organism evidence="1 2">
    <name type="scientific">Torulaspora delbrueckii</name>
    <name type="common">Yeast</name>
    <name type="synonym">Candida colliculosa</name>
    <dbReference type="NCBI Taxonomy" id="4950"/>
    <lineage>
        <taxon>Eukaryota</taxon>
        <taxon>Fungi</taxon>
        <taxon>Dikarya</taxon>
        <taxon>Ascomycota</taxon>
        <taxon>Saccharomycotina</taxon>
        <taxon>Saccharomycetes</taxon>
        <taxon>Saccharomycetales</taxon>
        <taxon>Saccharomycetaceae</taxon>
        <taxon>Torulaspora</taxon>
    </lineage>
</organism>
<name>G8ZWH3_TORDE</name>
<dbReference type="InParanoid" id="G8ZWH3"/>
<accession>G8ZWH3</accession>
<dbReference type="EMBL" id="HE616747">
    <property type="protein sequence ID" value="CCE92967.1"/>
    <property type="molecule type" value="Genomic_DNA"/>
</dbReference>
<dbReference type="HOGENOM" id="CLU_650829_0_0_1"/>
<evidence type="ECO:0000313" key="2">
    <source>
        <dbReference type="Proteomes" id="UP000005627"/>
    </source>
</evidence>
<dbReference type="AlphaFoldDB" id="G8ZWH3"/>
<evidence type="ECO:0000313" key="1">
    <source>
        <dbReference type="EMBL" id="CCE92967.1"/>
    </source>
</evidence>
<dbReference type="OrthoDB" id="4059224at2759"/>
<dbReference type="KEGG" id="tdl:TDEL_0F01560"/>
<sequence length="422" mass="48630">MPKTNDGWNVIKLPGEGLVTSSGVVADDFCVDEDDILSNTSSDDYADMSNPFNMSRKDVEQLGAVSNSFDTLTGSKESSSIRNELNGTKRKTSAKDILSRFETLRKPEIKIWHVALLSSLVTILVLVGSQKYLKLFDGILHQNDTVSVTHNSSNKDLIYSDINFLNHDEPMSPTWRPTGQYYVDFDNHIAYPLPSKELLGWEKFKTDSVILWYTVKSKYRIFLRSDAVTNFKSGYHRFSDSMSQDAVWIRNKLILTKRLLGEKFKENLPQFKRGLIDKWLKLQNHCKILRTNLAETCRVGSLRLKQATESKLQGFYDSTSKLLSKRGKTVLNTFSNLRSYIMGKELPKMDGFPDDLMKNCKKWSKLSDKNARIFFSRFQRNLHKKKSHLIAERVASNLKACEQVFRKRFKCWQPSRFKISRG</sequence>
<dbReference type="RefSeq" id="XP_003682178.1">
    <property type="nucleotide sequence ID" value="XM_003682130.1"/>
</dbReference>
<keyword evidence="2" id="KW-1185">Reference proteome</keyword>
<reference evidence="1 2" key="1">
    <citation type="journal article" date="2011" name="Proc. Natl. Acad. Sci. U.S.A.">
        <title>Evolutionary erosion of yeast sex chromosomes by mating-type switching accidents.</title>
        <authorList>
            <person name="Gordon J.L."/>
            <person name="Armisen D."/>
            <person name="Proux-Wera E."/>
            <person name="Oheigeartaigh S.S."/>
            <person name="Byrne K.P."/>
            <person name="Wolfe K.H."/>
        </authorList>
    </citation>
    <scope>NUCLEOTIDE SEQUENCE [LARGE SCALE GENOMIC DNA]</scope>
    <source>
        <strain evidence="2">ATCC 10662 / CBS 1146 / NBRC 0425 / NCYC 2629 / NRRL Y-866</strain>
    </source>
</reference>
<proteinExistence type="predicted"/>
<dbReference type="GeneID" id="11501348"/>
<protein>
    <submittedName>
        <fullName evidence="1">Uncharacterized protein</fullName>
    </submittedName>
</protein>
<dbReference type="eggNOG" id="ENOG502S3QX">
    <property type="taxonomic scope" value="Eukaryota"/>
</dbReference>